<sequence length="642" mass="72863">MKPKSEFASLFISCPKYSEDVEAEPYGLIKLEEQMLELTNNLQKDSKDEQIPPPTKRMGTKFGDILLNPPTLCLISWADNQHDLLMCKVKADVDCVNLCQKSVKMLEEELSQNCNLRDYLDRVERNQPDILRLHLSTLHVYGDNKLKTSYIPTRFYSSECFLAWMILNKCEIYSSMKLLFRSLDKMPQILIWLIEPYVVLTRGVLKELPEDTDTSSNSFPTSISFPALKVIYKLFDSDSCHQDPRANGSDSSVGILDVPLGCCIQLAELLLNSSLSLPIPLRALGQFYNFLTFLSPQVFRMSEKSTDNKEEVSPDSNEEKKKDHASETATNENSSGNSWIPGLAASWVNTAKEKTISTFEMMKKDIHEFSDTLQQGANTLAGATVKQAHHIQNLIAPVPDNVANEEQNKTGEEGTSKQSSEETNKTCKDKSGLFNFGWMKQVVDTVHKYATEDTVEDECTEELFIGTGGRKTILDQFTLLQMQNDPRTFTQAPQQNVDLYKEWLNDFKISEYNGEINLLLSNNPRLREIYAELVPSQVDNNAFWNRYFFKVHLKELDKQIAMVENPSLTKTEGYSPAPSNGKDDWSMCSSGPAPEELDEENGREQETSTPRPQKDDEVDDWEECLDEANGNNKNEISTKNKD</sequence>
<proteinExistence type="predicted"/>
<feature type="region of interest" description="Disordered" evidence="1">
    <location>
        <begin position="303"/>
        <end position="337"/>
    </location>
</feature>
<feature type="compositionally biased region" description="Basic and acidic residues" evidence="1">
    <location>
        <begin position="406"/>
        <end position="426"/>
    </location>
</feature>
<feature type="region of interest" description="Disordered" evidence="1">
    <location>
        <begin position="399"/>
        <end position="426"/>
    </location>
</feature>
<evidence type="ECO:0000313" key="4">
    <source>
        <dbReference type="WBParaSite" id="scaffold2043_cov234.g4137"/>
    </source>
</evidence>
<dbReference type="InterPro" id="IPR051494">
    <property type="entry name" value="BSD_domain-containing"/>
</dbReference>
<name>A0A915LVR0_MELJA</name>
<dbReference type="Pfam" id="PF03909">
    <property type="entry name" value="BSD"/>
    <property type="match status" value="1"/>
</dbReference>
<dbReference type="WBParaSite" id="scaffold2043_cov234.g4137">
    <property type="protein sequence ID" value="scaffold2043_cov234.g4137"/>
    <property type="gene ID" value="scaffold2043_cov234.g4137"/>
</dbReference>
<dbReference type="GO" id="GO:0005737">
    <property type="term" value="C:cytoplasm"/>
    <property type="evidence" value="ECO:0007669"/>
    <property type="project" value="TreeGrafter"/>
</dbReference>
<evidence type="ECO:0000259" key="2">
    <source>
        <dbReference type="PROSITE" id="PS50858"/>
    </source>
</evidence>
<reference evidence="4" key="1">
    <citation type="submission" date="2022-11" db="UniProtKB">
        <authorList>
            <consortium name="WormBaseParasite"/>
        </authorList>
    </citation>
    <scope>IDENTIFICATION</scope>
</reference>
<evidence type="ECO:0000313" key="3">
    <source>
        <dbReference type="Proteomes" id="UP000887561"/>
    </source>
</evidence>
<feature type="compositionally biased region" description="Polar residues" evidence="1">
    <location>
        <begin position="327"/>
        <end position="337"/>
    </location>
</feature>
<dbReference type="SMART" id="SM00751">
    <property type="entry name" value="BSD"/>
    <property type="match status" value="1"/>
</dbReference>
<dbReference type="PANTHER" id="PTHR16019">
    <property type="entry name" value="SYNAPSE-ASSOCIATED PROTEIN"/>
    <property type="match status" value="1"/>
</dbReference>
<dbReference type="PANTHER" id="PTHR16019:SF5">
    <property type="entry name" value="BSD DOMAIN-CONTAINING PROTEIN 1"/>
    <property type="match status" value="1"/>
</dbReference>
<protein>
    <submittedName>
        <fullName evidence="4">BSD domain-containing protein</fullName>
    </submittedName>
</protein>
<accession>A0A915LVR0</accession>
<dbReference type="Gene3D" id="1.10.3970.10">
    <property type="entry name" value="BSD domain"/>
    <property type="match status" value="1"/>
</dbReference>
<dbReference type="InterPro" id="IPR035925">
    <property type="entry name" value="BSD_dom_sf"/>
</dbReference>
<dbReference type="SUPFAM" id="SSF140383">
    <property type="entry name" value="BSD domain-like"/>
    <property type="match status" value="1"/>
</dbReference>
<dbReference type="PROSITE" id="PS50858">
    <property type="entry name" value="BSD"/>
    <property type="match status" value="1"/>
</dbReference>
<feature type="compositionally biased region" description="Basic and acidic residues" evidence="1">
    <location>
        <begin position="303"/>
        <end position="326"/>
    </location>
</feature>
<feature type="region of interest" description="Disordered" evidence="1">
    <location>
        <begin position="567"/>
        <end position="642"/>
    </location>
</feature>
<dbReference type="InterPro" id="IPR005607">
    <property type="entry name" value="BSD_dom"/>
</dbReference>
<dbReference type="Proteomes" id="UP000887561">
    <property type="component" value="Unplaced"/>
</dbReference>
<dbReference type="InterPro" id="IPR019193">
    <property type="entry name" value="UBQ-conj_enz_E2-bd_prot"/>
</dbReference>
<organism evidence="3 4">
    <name type="scientific">Meloidogyne javanica</name>
    <name type="common">Root-knot nematode worm</name>
    <dbReference type="NCBI Taxonomy" id="6303"/>
    <lineage>
        <taxon>Eukaryota</taxon>
        <taxon>Metazoa</taxon>
        <taxon>Ecdysozoa</taxon>
        <taxon>Nematoda</taxon>
        <taxon>Chromadorea</taxon>
        <taxon>Rhabditida</taxon>
        <taxon>Tylenchina</taxon>
        <taxon>Tylenchomorpha</taxon>
        <taxon>Tylenchoidea</taxon>
        <taxon>Meloidogynidae</taxon>
        <taxon>Meloidogyninae</taxon>
        <taxon>Meloidogyne</taxon>
        <taxon>Meloidogyne incognita group</taxon>
    </lineage>
</organism>
<keyword evidence="3" id="KW-1185">Reference proteome</keyword>
<feature type="domain" description="BSD" evidence="2">
    <location>
        <begin position="503"/>
        <end position="555"/>
    </location>
</feature>
<dbReference type="AlphaFoldDB" id="A0A915LVR0"/>
<evidence type="ECO:0000256" key="1">
    <source>
        <dbReference type="SAM" id="MobiDB-lite"/>
    </source>
</evidence>
<dbReference type="Pfam" id="PF09814">
    <property type="entry name" value="HECT_2"/>
    <property type="match status" value="1"/>
</dbReference>
<feature type="compositionally biased region" description="Acidic residues" evidence="1">
    <location>
        <begin position="616"/>
        <end position="626"/>
    </location>
</feature>